<dbReference type="Pfam" id="PF00190">
    <property type="entry name" value="Cupin_1"/>
    <property type="match status" value="1"/>
</dbReference>
<sequence>MTEGLLLPPGGGRRIEAVTMTMKVGAEHSDVWSMFETEVPPGFDVGAHLHHNAEEVFYVIEGELELLAFEPVDRTIGDWRTWESKTGGRVYRGGPGSVMYVPKGCPHAFYNPGTEMAKMMFLVSPSGHEVYLQEMADLLAAGGPPDPKAIGELRARHDIHQLTGMARPPQDR</sequence>
<comment type="caution">
    <text evidence="2">The sequence shown here is derived from an EMBL/GenBank/DDBJ whole genome shotgun (WGS) entry which is preliminary data.</text>
</comment>
<feature type="domain" description="Cupin type-1" evidence="1">
    <location>
        <begin position="33"/>
        <end position="128"/>
    </location>
</feature>
<dbReference type="RefSeq" id="WP_235053051.1">
    <property type="nucleotide sequence ID" value="NZ_JAKFHA010000008.1"/>
</dbReference>
<dbReference type="PANTHER" id="PTHR36440:SF1">
    <property type="entry name" value="PUTATIVE (AFU_ORTHOLOGUE AFUA_8G07350)-RELATED"/>
    <property type="match status" value="1"/>
</dbReference>
<evidence type="ECO:0000259" key="1">
    <source>
        <dbReference type="Pfam" id="PF00190"/>
    </source>
</evidence>
<dbReference type="InterPro" id="IPR014710">
    <property type="entry name" value="RmlC-like_jellyroll"/>
</dbReference>
<evidence type="ECO:0000313" key="2">
    <source>
        <dbReference type="EMBL" id="MCF2528888.1"/>
    </source>
</evidence>
<dbReference type="InterPro" id="IPR053146">
    <property type="entry name" value="QDO-like"/>
</dbReference>
<dbReference type="PANTHER" id="PTHR36440">
    <property type="entry name" value="PUTATIVE (AFU_ORTHOLOGUE AFUA_8G07350)-RELATED"/>
    <property type="match status" value="1"/>
</dbReference>
<evidence type="ECO:0000313" key="3">
    <source>
        <dbReference type="Proteomes" id="UP001165378"/>
    </source>
</evidence>
<keyword evidence="3" id="KW-1185">Reference proteome</keyword>
<dbReference type="SUPFAM" id="SSF51182">
    <property type="entry name" value="RmlC-like cupins"/>
    <property type="match status" value="1"/>
</dbReference>
<proteinExistence type="predicted"/>
<organism evidence="2 3">
    <name type="scientific">Yinghuangia soli</name>
    <dbReference type="NCBI Taxonomy" id="2908204"/>
    <lineage>
        <taxon>Bacteria</taxon>
        <taxon>Bacillati</taxon>
        <taxon>Actinomycetota</taxon>
        <taxon>Actinomycetes</taxon>
        <taxon>Kitasatosporales</taxon>
        <taxon>Streptomycetaceae</taxon>
        <taxon>Yinghuangia</taxon>
    </lineage>
</organism>
<name>A0AA41PZV6_9ACTN</name>
<dbReference type="AlphaFoldDB" id="A0AA41PZV6"/>
<dbReference type="InterPro" id="IPR011051">
    <property type="entry name" value="RmlC_Cupin_sf"/>
</dbReference>
<dbReference type="InterPro" id="IPR006045">
    <property type="entry name" value="Cupin_1"/>
</dbReference>
<dbReference type="EMBL" id="JAKFHA010000008">
    <property type="protein sequence ID" value="MCF2528888.1"/>
    <property type="molecule type" value="Genomic_DNA"/>
</dbReference>
<accession>A0AA41PZV6</accession>
<dbReference type="Gene3D" id="2.60.120.10">
    <property type="entry name" value="Jelly Rolls"/>
    <property type="match status" value="1"/>
</dbReference>
<protein>
    <submittedName>
        <fullName evidence="2">Cupin domain-containing protein</fullName>
    </submittedName>
</protein>
<dbReference type="Proteomes" id="UP001165378">
    <property type="component" value="Unassembled WGS sequence"/>
</dbReference>
<reference evidence="2" key="1">
    <citation type="submission" date="2022-01" db="EMBL/GenBank/DDBJ databases">
        <title>Genome-Based Taxonomic Classification of the Phylum Actinobacteria.</title>
        <authorList>
            <person name="Gao Y."/>
        </authorList>
    </citation>
    <scope>NUCLEOTIDE SEQUENCE</scope>
    <source>
        <strain evidence="2">KLBMP 8922</strain>
    </source>
</reference>
<gene>
    <name evidence="2" type="ORF">LZ495_16915</name>
</gene>